<reference evidence="1" key="1">
    <citation type="submission" date="2012-05" db="EMBL/GenBank/DDBJ databases">
        <authorList>
            <person name="Studholme D.J."/>
            <person name="Wasukira A."/>
            <person name="Grant M."/>
        </authorList>
    </citation>
    <scope>NUCLEOTIDE SEQUENCE [LARGE SCALE GENOMIC DNA]</scope>
    <source>
        <strain evidence="1">NCPPB 890</strain>
    </source>
</reference>
<name>A0A836P4I2_XANVA</name>
<gene>
    <name evidence="1" type="ORF">A11K_0105890</name>
</gene>
<dbReference type="AlphaFoldDB" id="A0A836P4I2"/>
<sequence length="95" mass="10647">MGRRAKKPPKLWDNDDLAFAFNSAADFLEMEEWPEDDGGRQVAAYKEAARRIRRMADRLPAVGPVTEAEKKMRGFTDARRLAGQAGVVRGRSSKP</sequence>
<protein>
    <submittedName>
        <fullName evidence="1">Uncharacterized protein</fullName>
    </submittedName>
</protein>
<organism evidence="1">
    <name type="scientific">Xanthomonas vasicola pv. vasculorum NCPPB 890</name>
    <dbReference type="NCBI Taxonomy" id="1184265"/>
    <lineage>
        <taxon>Bacteria</taxon>
        <taxon>Pseudomonadati</taxon>
        <taxon>Pseudomonadota</taxon>
        <taxon>Gammaproteobacteria</taxon>
        <taxon>Lysobacterales</taxon>
        <taxon>Lysobacteraceae</taxon>
        <taxon>Xanthomonas</taxon>
    </lineage>
</organism>
<dbReference type="EMBL" id="AKBN01000301">
    <property type="protein sequence ID" value="KFA03057.1"/>
    <property type="molecule type" value="Genomic_DNA"/>
</dbReference>
<dbReference type="RefSeq" id="WP_017119355.1">
    <property type="nucleotide sequence ID" value="NZ_AKBN02000017.1"/>
</dbReference>
<comment type="caution">
    <text evidence="1">The sequence shown here is derived from an EMBL/GenBank/DDBJ whole genome shotgun (WGS) entry which is preliminary data.</text>
</comment>
<accession>A0A836P4I2</accession>
<proteinExistence type="predicted"/>
<evidence type="ECO:0000313" key="1">
    <source>
        <dbReference type="EMBL" id="KFA03057.1"/>
    </source>
</evidence>